<dbReference type="EMBL" id="BMZF01000001">
    <property type="protein sequence ID" value="GHA45295.1"/>
    <property type="molecule type" value="Genomic_DNA"/>
</dbReference>
<keyword evidence="2 4" id="KW-0238">DNA-binding</keyword>
<evidence type="ECO:0000313" key="6">
    <source>
        <dbReference type="EMBL" id="GHA45295.1"/>
    </source>
</evidence>
<evidence type="ECO:0000256" key="3">
    <source>
        <dbReference type="ARBA" id="ARBA00023163"/>
    </source>
</evidence>
<evidence type="ECO:0000256" key="1">
    <source>
        <dbReference type="ARBA" id="ARBA00023015"/>
    </source>
</evidence>
<reference evidence="7" key="1">
    <citation type="journal article" date="2019" name="Int. J. Syst. Evol. Microbiol.">
        <title>The Global Catalogue of Microorganisms (GCM) 10K type strain sequencing project: providing services to taxonomists for standard genome sequencing and annotation.</title>
        <authorList>
            <consortium name="The Broad Institute Genomics Platform"/>
            <consortium name="The Broad Institute Genome Sequencing Center for Infectious Disease"/>
            <person name="Wu L."/>
            <person name="Ma J."/>
        </authorList>
    </citation>
    <scope>NUCLEOTIDE SEQUENCE [LARGE SCALE GENOMIC DNA]</scope>
    <source>
        <strain evidence="7">KCTC 32465</strain>
    </source>
</reference>
<keyword evidence="1" id="KW-0805">Transcription regulation</keyword>
<dbReference type="InterPro" id="IPR011075">
    <property type="entry name" value="TetR_C"/>
</dbReference>
<dbReference type="Pfam" id="PF16925">
    <property type="entry name" value="TetR_C_13"/>
    <property type="match status" value="1"/>
</dbReference>
<name>A0ABQ3CW67_9RHOB</name>
<keyword evidence="7" id="KW-1185">Reference proteome</keyword>
<dbReference type="Pfam" id="PF00440">
    <property type="entry name" value="TetR_N"/>
    <property type="match status" value="1"/>
</dbReference>
<dbReference type="RefSeq" id="WP_189639233.1">
    <property type="nucleotide sequence ID" value="NZ_BMZF01000001.1"/>
</dbReference>
<accession>A0ABQ3CW67</accession>
<dbReference type="Gene3D" id="1.10.10.60">
    <property type="entry name" value="Homeodomain-like"/>
    <property type="match status" value="1"/>
</dbReference>
<dbReference type="SUPFAM" id="SSF48498">
    <property type="entry name" value="Tetracyclin repressor-like, C-terminal domain"/>
    <property type="match status" value="1"/>
</dbReference>
<evidence type="ECO:0000259" key="5">
    <source>
        <dbReference type="PROSITE" id="PS50977"/>
    </source>
</evidence>
<gene>
    <name evidence="6" type="ORF">GCM10008927_07820</name>
</gene>
<dbReference type="PROSITE" id="PS50977">
    <property type="entry name" value="HTH_TETR_2"/>
    <property type="match status" value="1"/>
</dbReference>
<dbReference type="Gene3D" id="1.10.357.10">
    <property type="entry name" value="Tetracycline Repressor, domain 2"/>
    <property type="match status" value="1"/>
</dbReference>
<feature type="DNA-binding region" description="H-T-H motif" evidence="4">
    <location>
        <begin position="29"/>
        <end position="48"/>
    </location>
</feature>
<dbReference type="SUPFAM" id="SSF46689">
    <property type="entry name" value="Homeodomain-like"/>
    <property type="match status" value="1"/>
</dbReference>
<evidence type="ECO:0000313" key="7">
    <source>
        <dbReference type="Proteomes" id="UP000634455"/>
    </source>
</evidence>
<evidence type="ECO:0000256" key="4">
    <source>
        <dbReference type="PROSITE-ProRule" id="PRU00335"/>
    </source>
</evidence>
<dbReference type="PANTHER" id="PTHR47506:SF8">
    <property type="entry name" value="REPRESSOR OF PUTATIVE XENOBIOTIC REDUCTASE TETR FAMILY-RELATED"/>
    <property type="match status" value="1"/>
</dbReference>
<feature type="domain" description="HTH tetR-type" evidence="5">
    <location>
        <begin position="6"/>
        <end position="66"/>
    </location>
</feature>
<comment type="caution">
    <text evidence="6">The sequence shown here is derived from an EMBL/GenBank/DDBJ whole genome shotgun (WGS) entry which is preliminary data.</text>
</comment>
<organism evidence="6 7">
    <name type="scientific">Paramylibacter ulvae</name>
    <dbReference type="NCBI Taxonomy" id="1651968"/>
    <lineage>
        <taxon>Bacteria</taxon>
        <taxon>Pseudomonadati</taxon>
        <taxon>Pseudomonadota</taxon>
        <taxon>Alphaproteobacteria</taxon>
        <taxon>Rhodobacterales</taxon>
        <taxon>Paracoccaceae</taxon>
        <taxon>Paramylibacter</taxon>
    </lineage>
</organism>
<dbReference type="PANTHER" id="PTHR47506">
    <property type="entry name" value="TRANSCRIPTIONAL REGULATORY PROTEIN"/>
    <property type="match status" value="1"/>
</dbReference>
<dbReference type="InterPro" id="IPR009057">
    <property type="entry name" value="Homeodomain-like_sf"/>
</dbReference>
<dbReference type="Proteomes" id="UP000634455">
    <property type="component" value="Unassembled WGS sequence"/>
</dbReference>
<dbReference type="InterPro" id="IPR001647">
    <property type="entry name" value="HTH_TetR"/>
</dbReference>
<evidence type="ECO:0000256" key="2">
    <source>
        <dbReference type="ARBA" id="ARBA00023125"/>
    </source>
</evidence>
<protein>
    <recommendedName>
        <fullName evidence="5">HTH tetR-type domain-containing protein</fullName>
    </recommendedName>
</protein>
<dbReference type="InterPro" id="IPR036271">
    <property type="entry name" value="Tet_transcr_reg_TetR-rel_C_sf"/>
</dbReference>
<proteinExistence type="predicted"/>
<sequence>MARARNVTHQQALAAAQDLFWQNGYNAVSTRQIEEKTGLTRFTLQREYGGKKSFFLATLDHYLNANITNFLPLPSQNVLPAIAQWFQNITDREQFDCANQKGCLLRTAVTEFPRGDHEIDDRIEQYFATLRRCFVDALELGIKRGEVKPDFDINTKVDILVTALLGAAVLKQAGITDDANRTVQTAIPNMIREWEV</sequence>
<keyword evidence="3" id="KW-0804">Transcription</keyword>